<protein>
    <submittedName>
        <fullName evidence="6">Alpha/beta hydrolase</fullName>
    </submittedName>
</protein>
<reference evidence="7" key="1">
    <citation type="journal article" date="2019" name="Int. J. Syst. Evol. Microbiol.">
        <title>The Global Catalogue of Microorganisms (GCM) 10K type strain sequencing project: providing services to taxonomists for standard genome sequencing and annotation.</title>
        <authorList>
            <consortium name="The Broad Institute Genomics Platform"/>
            <consortium name="The Broad Institute Genome Sequencing Center for Infectious Disease"/>
            <person name="Wu L."/>
            <person name="Ma J."/>
        </authorList>
    </citation>
    <scope>NUCLEOTIDE SEQUENCE [LARGE SCALE GENOMIC DNA]</scope>
    <source>
        <strain evidence="7">ICMP 6774ER</strain>
    </source>
</reference>
<evidence type="ECO:0000313" key="7">
    <source>
        <dbReference type="Proteomes" id="UP001597368"/>
    </source>
</evidence>
<comment type="caution">
    <text evidence="6">The sequence shown here is derived from an EMBL/GenBank/DDBJ whole genome shotgun (WGS) entry which is preliminary data.</text>
</comment>
<dbReference type="SUPFAM" id="SSF53474">
    <property type="entry name" value="alpha/beta-Hydrolases"/>
    <property type="match status" value="1"/>
</dbReference>
<dbReference type="Gene3D" id="3.40.50.1820">
    <property type="entry name" value="alpha/beta hydrolase"/>
    <property type="match status" value="1"/>
</dbReference>
<dbReference type="RefSeq" id="WP_379573697.1">
    <property type="nucleotide sequence ID" value="NZ_JBHUFV010000033.1"/>
</dbReference>
<dbReference type="PANTHER" id="PTHR43248">
    <property type="entry name" value="2-SUCCINYL-6-HYDROXY-2,4-CYCLOHEXADIENE-1-CARBOXYLATE SYNTHASE"/>
    <property type="match status" value="1"/>
</dbReference>
<dbReference type="Proteomes" id="UP001597368">
    <property type="component" value="Unassembled WGS sequence"/>
</dbReference>
<name>A0ABW4SXN4_9ACTN</name>
<dbReference type="InterPro" id="IPR051601">
    <property type="entry name" value="Serine_prot/Carboxylest_S33"/>
</dbReference>
<evidence type="ECO:0000256" key="2">
    <source>
        <dbReference type="ARBA" id="ARBA00022729"/>
    </source>
</evidence>
<dbReference type="EMBL" id="JBHUFV010000033">
    <property type="protein sequence ID" value="MFD1933660.1"/>
    <property type="molecule type" value="Genomic_DNA"/>
</dbReference>
<gene>
    <name evidence="6" type="ORF">ACFSKW_19555</name>
</gene>
<evidence type="ECO:0000256" key="1">
    <source>
        <dbReference type="ARBA" id="ARBA00010088"/>
    </source>
</evidence>
<feature type="chain" id="PRO_5047226988" evidence="4">
    <location>
        <begin position="20"/>
        <end position="511"/>
    </location>
</feature>
<dbReference type="Pfam" id="PF08386">
    <property type="entry name" value="Abhydrolase_4"/>
    <property type="match status" value="1"/>
</dbReference>
<keyword evidence="3 6" id="KW-0378">Hydrolase</keyword>
<evidence type="ECO:0000256" key="4">
    <source>
        <dbReference type="SAM" id="SignalP"/>
    </source>
</evidence>
<sequence>MRRELTTVAVTAGLTISLAACGTSTDASGGPTSGGSASAPGDAGATGKITWAACTDLTMPDGQPATPDASLQCGKLAVPLDYAKPDGETIDLALIRIPAKGPGERLGSLLFNFGGPGASGVDTMARAVKAFGALNARYDLISFDPRGVQRSRGVVCGTGKDMDAYVSLNTLPSNEETRAKVQAGTEQFTRLCDKDSGPVLPYVGTVNAAQDMDRMRAALGDAKFNYFGMSYGTQLGAVYATKFPKNVGRMVLDAPLDPSVTLEQRTLAQSRGFQQAYESFLKDCVSQGCELGGSVEAANRKVESFLNKMVVSPLQVGDRPLTQGLASTAVAAALYSKLSWPFLESALSSGLKGDGGALMYLADTYTGRRPDGSYTTEMSSFPAITCVDTAERPGREELARTEKAALKISPLFGSAGAGTFCTPWPVPGSNEARKINATGSGPIVVVAGKGDPATPYQWGPKLTEQLKTATLLTYEGEGHGAYLSGSKCIQGAVNAYLIDGKVPDKDASCPA</sequence>
<evidence type="ECO:0000256" key="3">
    <source>
        <dbReference type="ARBA" id="ARBA00022801"/>
    </source>
</evidence>
<proteinExistence type="inferred from homology"/>
<feature type="domain" description="Peptidase S33 tripeptidyl aminopeptidase-like C-terminal" evidence="5">
    <location>
        <begin position="410"/>
        <end position="509"/>
    </location>
</feature>
<dbReference type="InterPro" id="IPR013595">
    <property type="entry name" value="Pept_S33_TAP-like_C"/>
</dbReference>
<organism evidence="6 7">
    <name type="scientific">Nonomuraea mangrovi</name>
    <dbReference type="NCBI Taxonomy" id="2316207"/>
    <lineage>
        <taxon>Bacteria</taxon>
        <taxon>Bacillati</taxon>
        <taxon>Actinomycetota</taxon>
        <taxon>Actinomycetes</taxon>
        <taxon>Streptosporangiales</taxon>
        <taxon>Streptosporangiaceae</taxon>
        <taxon>Nonomuraea</taxon>
    </lineage>
</organism>
<evidence type="ECO:0000313" key="6">
    <source>
        <dbReference type="EMBL" id="MFD1933660.1"/>
    </source>
</evidence>
<dbReference type="PANTHER" id="PTHR43248:SF29">
    <property type="entry name" value="TRIPEPTIDYL AMINOPEPTIDASE"/>
    <property type="match status" value="1"/>
</dbReference>
<comment type="similarity">
    <text evidence="1">Belongs to the peptidase S33 family.</text>
</comment>
<evidence type="ECO:0000259" key="5">
    <source>
        <dbReference type="Pfam" id="PF08386"/>
    </source>
</evidence>
<dbReference type="GO" id="GO:0016787">
    <property type="term" value="F:hydrolase activity"/>
    <property type="evidence" value="ECO:0007669"/>
    <property type="project" value="UniProtKB-KW"/>
</dbReference>
<accession>A0ABW4SXN4</accession>
<dbReference type="PROSITE" id="PS51257">
    <property type="entry name" value="PROKAR_LIPOPROTEIN"/>
    <property type="match status" value="1"/>
</dbReference>
<dbReference type="InterPro" id="IPR029058">
    <property type="entry name" value="AB_hydrolase_fold"/>
</dbReference>
<feature type="signal peptide" evidence="4">
    <location>
        <begin position="1"/>
        <end position="19"/>
    </location>
</feature>
<keyword evidence="7" id="KW-1185">Reference proteome</keyword>
<keyword evidence="2 4" id="KW-0732">Signal</keyword>